<organism evidence="2 3">
    <name type="scientific">Gaopeijia maritima</name>
    <dbReference type="NCBI Taxonomy" id="3119007"/>
    <lineage>
        <taxon>Bacteria</taxon>
        <taxon>Pseudomonadati</taxon>
        <taxon>Gemmatimonadota</taxon>
        <taxon>Longimicrobiia</taxon>
        <taxon>Gaopeijiales</taxon>
        <taxon>Gaopeijiaceae</taxon>
        <taxon>Gaopeijia</taxon>
    </lineage>
</organism>
<reference evidence="2 3" key="1">
    <citation type="submission" date="2024-02" db="EMBL/GenBank/DDBJ databases">
        <title>A novel Gemmatimonadota bacterium.</title>
        <authorList>
            <person name="Du Z.-J."/>
            <person name="Ye Y.-Q."/>
        </authorList>
    </citation>
    <scope>NUCLEOTIDE SEQUENCE [LARGE SCALE GENOMIC DNA]</scope>
    <source>
        <strain evidence="2 3">DH-20</strain>
    </source>
</reference>
<sequence>MIRGSVAVFAALIGLLAGAGSLQAQWVVGVHHSTSPAADGGGSGFGARGGVALGPVALVGVADWYRPRCAQPGVSCHDRALALHASMEVPAPILRPYLVAGVGVRDRAPLPDESRRTSLLGFGLRLGVVGFDLFGEATGERMAGHDTRLVLRAGLRF</sequence>
<dbReference type="EMBL" id="JBBHLI010000012">
    <property type="protein sequence ID" value="MEK9502552.1"/>
    <property type="molecule type" value="Genomic_DNA"/>
</dbReference>
<gene>
    <name evidence="2" type="ORF">WI372_16280</name>
</gene>
<evidence type="ECO:0000313" key="3">
    <source>
        <dbReference type="Proteomes" id="UP001484239"/>
    </source>
</evidence>
<evidence type="ECO:0008006" key="4">
    <source>
        <dbReference type="Google" id="ProtNLM"/>
    </source>
</evidence>
<keyword evidence="3" id="KW-1185">Reference proteome</keyword>
<protein>
    <recommendedName>
        <fullName evidence="4">Outer membrane protein beta-barrel domain-containing protein</fullName>
    </recommendedName>
</protein>
<evidence type="ECO:0000256" key="1">
    <source>
        <dbReference type="SAM" id="SignalP"/>
    </source>
</evidence>
<dbReference type="Proteomes" id="UP001484239">
    <property type="component" value="Unassembled WGS sequence"/>
</dbReference>
<feature type="chain" id="PRO_5046081336" description="Outer membrane protein beta-barrel domain-containing protein" evidence="1">
    <location>
        <begin position="25"/>
        <end position="157"/>
    </location>
</feature>
<evidence type="ECO:0000313" key="2">
    <source>
        <dbReference type="EMBL" id="MEK9502552.1"/>
    </source>
</evidence>
<keyword evidence="1" id="KW-0732">Signal</keyword>
<feature type="signal peptide" evidence="1">
    <location>
        <begin position="1"/>
        <end position="24"/>
    </location>
</feature>
<comment type="caution">
    <text evidence="2">The sequence shown here is derived from an EMBL/GenBank/DDBJ whole genome shotgun (WGS) entry which is preliminary data.</text>
</comment>
<name>A0ABU9EEJ0_9BACT</name>
<proteinExistence type="predicted"/>
<dbReference type="RefSeq" id="WP_405280505.1">
    <property type="nucleotide sequence ID" value="NZ_CP144380.1"/>
</dbReference>
<accession>A0ABU9EEJ0</accession>